<evidence type="ECO:0000256" key="5">
    <source>
        <dbReference type="ARBA" id="ARBA00022692"/>
    </source>
</evidence>
<dbReference type="Pfam" id="PF05525">
    <property type="entry name" value="Branch_AA_trans"/>
    <property type="match status" value="1"/>
</dbReference>
<name>A0A927CWD8_9BACI</name>
<reference evidence="10" key="1">
    <citation type="submission" date="2020-09" db="EMBL/GenBank/DDBJ databases">
        <title>Bacillus faecalis sp. nov., a moderately halophilic bacterium isolated from cow faeces.</title>
        <authorList>
            <person name="Jiang L."/>
            <person name="Lee J."/>
        </authorList>
    </citation>
    <scope>NUCLEOTIDE SEQUENCE</scope>
    <source>
        <strain evidence="10">AGMB 02131</strain>
    </source>
</reference>
<feature type="transmembrane region" description="Helical" evidence="9">
    <location>
        <begin position="44"/>
        <end position="63"/>
    </location>
</feature>
<evidence type="ECO:0000256" key="8">
    <source>
        <dbReference type="ARBA" id="ARBA00023136"/>
    </source>
</evidence>
<dbReference type="PANTHER" id="PTHR30588">
    <property type="entry name" value="BRANCHED-CHAIN AMINO ACID TRANSPORT SYSTEM 2 CARRIER PROTEIN"/>
    <property type="match status" value="1"/>
</dbReference>
<feature type="transmembrane region" description="Helical" evidence="9">
    <location>
        <begin position="406"/>
        <end position="429"/>
    </location>
</feature>
<keyword evidence="5 9" id="KW-0812">Transmembrane</keyword>
<feature type="transmembrane region" description="Helical" evidence="9">
    <location>
        <begin position="75"/>
        <end position="97"/>
    </location>
</feature>
<dbReference type="NCBIfam" id="TIGR00796">
    <property type="entry name" value="livcs"/>
    <property type="match status" value="1"/>
</dbReference>
<evidence type="ECO:0000313" key="10">
    <source>
        <dbReference type="EMBL" id="MBD3108781.1"/>
    </source>
</evidence>
<evidence type="ECO:0000256" key="7">
    <source>
        <dbReference type="ARBA" id="ARBA00022989"/>
    </source>
</evidence>
<dbReference type="GO" id="GO:0005886">
    <property type="term" value="C:plasma membrane"/>
    <property type="evidence" value="ECO:0007669"/>
    <property type="project" value="UniProtKB-SubCell"/>
</dbReference>
<protein>
    <recommendedName>
        <fullName evidence="9">Branched-chain amino acid transport system carrier protein</fullName>
    </recommendedName>
</protein>
<dbReference type="AlphaFoldDB" id="A0A927CWD8"/>
<evidence type="ECO:0000256" key="9">
    <source>
        <dbReference type="RuleBase" id="RU362122"/>
    </source>
</evidence>
<dbReference type="GO" id="GO:0015190">
    <property type="term" value="F:L-leucine transmembrane transporter activity"/>
    <property type="evidence" value="ECO:0007669"/>
    <property type="project" value="TreeGrafter"/>
</dbReference>
<comment type="function">
    <text evidence="9">Component of the transport system for branched-chain amino acids.</text>
</comment>
<feature type="transmembrane region" description="Helical" evidence="9">
    <location>
        <begin position="117"/>
        <end position="140"/>
    </location>
</feature>
<evidence type="ECO:0000256" key="6">
    <source>
        <dbReference type="ARBA" id="ARBA00022970"/>
    </source>
</evidence>
<evidence type="ECO:0000313" key="11">
    <source>
        <dbReference type="Proteomes" id="UP000602076"/>
    </source>
</evidence>
<gene>
    <name evidence="10" type="primary">brnQ</name>
    <name evidence="10" type="ORF">IEO70_10415</name>
</gene>
<keyword evidence="3 9" id="KW-0813">Transport</keyword>
<feature type="transmembrane region" description="Helical" evidence="9">
    <location>
        <begin position="195"/>
        <end position="215"/>
    </location>
</feature>
<organism evidence="10 11">
    <name type="scientific">Peribacillus faecalis</name>
    <dbReference type="NCBI Taxonomy" id="2772559"/>
    <lineage>
        <taxon>Bacteria</taxon>
        <taxon>Bacillati</taxon>
        <taxon>Bacillota</taxon>
        <taxon>Bacilli</taxon>
        <taxon>Bacillales</taxon>
        <taxon>Bacillaceae</taxon>
        <taxon>Peribacillus</taxon>
    </lineage>
</organism>
<dbReference type="Proteomes" id="UP000602076">
    <property type="component" value="Unassembled WGS sequence"/>
</dbReference>
<feature type="transmembrane region" description="Helical" evidence="9">
    <location>
        <begin position="375"/>
        <end position="394"/>
    </location>
</feature>
<accession>A0A927CWD8</accession>
<evidence type="ECO:0000256" key="1">
    <source>
        <dbReference type="ARBA" id="ARBA00004651"/>
    </source>
</evidence>
<dbReference type="GO" id="GO:0015820">
    <property type="term" value="P:L-leucine transport"/>
    <property type="evidence" value="ECO:0007669"/>
    <property type="project" value="TreeGrafter"/>
</dbReference>
<feature type="transmembrane region" description="Helical" evidence="9">
    <location>
        <begin position="283"/>
        <end position="308"/>
    </location>
</feature>
<proteinExistence type="inferred from homology"/>
<feature type="transmembrane region" description="Helical" evidence="9">
    <location>
        <begin position="227"/>
        <end position="251"/>
    </location>
</feature>
<sequence>MQKLSNKQLVLMSFMLFSMFFGAGNLIFPAFLGRASGTETWLSMAGFIISAVGLPILGVMAIAKIGSLNSLGNRVSPMFALIFPIIIYISIGPLMAIPRTATVSFEMAVKPYISNSSQTMTIALIIYSVIFFSVALWLSLSPSKLIDLFGKLLTPTLLILLCIIFIKSLITPLSGATAPTADYSEATLVKGFLDGYLTMDLLASLVFGIVIANTVRRQGITDKRSLSYSMMVAGIGAGILLTLIYCLLGYLGASSGIKFGQTDNGASVLLQVMGQLFGNFGTVFLGLIFFIACLCVAIGLIISCSEYFSMNIPRLSYKQWAIIITVISAIIANLGLNAILSFSVPVLGLIYPVAVVLVILAMIDEMIKSKKSIYVWSITLTALYSLVSTINTSLLDAQLDVYLQYIPLHSVGVGWILPAIIGIVIGAIIPQTKTAS</sequence>
<comment type="subcellular location">
    <subcellularLocation>
        <location evidence="1 9">Cell membrane</location>
        <topology evidence="1 9">Multi-pass membrane protein</topology>
    </subcellularLocation>
</comment>
<keyword evidence="6 9" id="KW-0029">Amino-acid transport</keyword>
<keyword evidence="11" id="KW-1185">Reference proteome</keyword>
<evidence type="ECO:0000256" key="2">
    <source>
        <dbReference type="ARBA" id="ARBA00008540"/>
    </source>
</evidence>
<dbReference type="InterPro" id="IPR004685">
    <property type="entry name" value="Brnchd-chn_aa_trnsp_Livcs"/>
</dbReference>
<dbReference type="RefSeq" id="WP_190998313.1">
    <property type="nucleotide sequence ID" value="NZ_JACXSI010000023.1"/>
</dbReference>
<keyword evidence="8 9" id="KW-0472">Membrane</keyword>
<feature type="transmembrane region" description="Helical" evidence="9">
    <location>
        <begin position="9"/>
        <end position="32"/>
    </location>
</feature>
<feature type="transmembrane region" description="Helical" evidence="9">
    <location>
        <begin position="152"/>
        <end position="175"/>
    </location>
</feature>
<keyword evidence="4" id="KW-1003">Cell membrane</keyword>
<comment type="caution">
    <text evidence="10">The sequence shown here is derived from an EMBL/GenBank/DDBJ whole genome shotgun (WGS) entry which is preliminary data.</text>
</comment>
<evidence type="ECO:0000256" key="3">
    <source>
        <dbReference type="ARBA" id="ARBA00022448"/>
    </source>
</evidence>
<dbReference type="GO" id="GO:0015818">
    <property type="term" value="P:isoleucine transport"/>
    <property type="evidence" value="ECO:0007669"/>
    <property type="project" value="TreeGrafter"/>
</dbReference>
<dbReference type="GO" id="GO:0015188">
    <property type="term" value="F:L-isoleucine transmembrane transporter activity"/>
    <property type="evidence" value="ECO:0007669"/>
    <property type="project" value="TreeGrafter"/>
</dbReference>
<dbReference type="GO" id="GO:0005304">
    <property type="term" value="F:L-valine transmembrane transporter activity"/>
    <property type="evidence" value="ECO:0007669"/>
    <property type="project" value="TreeGrafter"/>
</dbReference>
<dbReference type="PANTHER" id="PTHR30588:SF0">
    <property type="entry name" value="BRANCHED-CHAIN AMINO ACID PERMEASE BRNQ"/>
    <property type="match status" value="1"/>
</dbReference>
<evidence type="ECO:0000256" key="4">
    <source>
        <dbReference type="ARBA" id="ARBA00022475"/>
    </source>
</evidence>
<dbReference type="EMBL" id="JACXSI010000023">
    <property type="protein sequence ID" value="MBD3108781.1"/>
    <property type="molecule type" value="Genomic_DNA"/>
</dbReference>
<feature type="transmembrane region" description="Helical" evidence="9">
    <location>
        <begin position="346"/>
        <end position="363"/>
    </location>
</feature>
<keyword evidence="7 9" id="KW-1133">Transmembrane helix</keyword>
<comment type="similarity">
    <text evidence="2 9">Belongs to the branched chain amino acid transporter family.</text>
</comment>
<feature type="transmembrane region" description="Helical" evidence="9">
    <location>
        <begin position="320"/>
        <end position="340"/>
    </location>
</feature>